<proteinExistence type="predicted"/>
<keyword evidence="3" id="KW-1185">Reference proteome</keyword>
<organism evidence="2 3">
    <name type="scientific">Moraxella macacae 0408225</name>
    <dbReference type="NCBI Taxonomy" id="1230338"/>
    <lineage>
        <taxon>Bacteria</taxon>
        <taxon>Pseudomonadati</taxon>
        <taxon>Pseudomonadota</taxon>
        <taxon>Gammaproteobacteria</taxon>
        <taxon>Moraxellales</taxon>
        <taxon>Moraxellaceae</taxon>
        <taxon>Moraxella</taxon>
    </lineage>
</organism>
<sequence length="776" mass="87910">MHNLRFISPEPTCCYSHLAKFIKLACFGFVLLNLTACSTTATQSSTTAIIKERTNVLTGSQLSSDTQSWLIQAGLEESECLDNMPSCIVKLKQSELSNQPDKGLYGAIAELFFASAKKRKQAKTCQPPKRELATDIAKTYQPQTTQDKNNSTNSHTTNKNTIDCDTAKQDDLLQTVRFSYLYLMYDTLNKTDAIPNKNTPVYLPKERDTQIQDLYYVAIDELGDNLYEKNLQDDYQITRNHIRVNFHGFDNEQSKNHTEKLISSYQINLDNLNSISRRDGFGMNYVIALDDRYTTSIRNQILNKNHNNLPASARIHPTGHLPVTALLLPQGDSMNEILTTTDFRFDLYNPYQINRVNILGKTFALSANFSAPYGLWIKENALEPLSIFNMLGSAYQNGQAQLFMLEPYDPNKRVILMLHGLASSPETWIRLTNDIFNDPILRNNYQVWQLFYPTTIPILENRYQLHTLINTAFAQVDPKQHDLASQNAVLIGHSMGGVIGRLLVSDDDLTVNLTQMIENRIQKQQLPAVYRDFWRLNNNEQLELGKRLELHALPQLSRAVFISAPFAGTDYADRWFTRGLRRIVSIPAGFVKTVTTSLNALFSDAQLANNPLADLFLENGASQLSDRSFFVKLTKSVTTSDHVAINTLIATDDNDLFDKLKNDLNNDKQPNQNLTTNLNPQNLYLYNHINLAKAEDLQAKHQQLLQQVRQGATDRLSDGIVPYHSASLKGVESEKILSGKHNVHTSPQAVLELRRILHKHLATLNKTNPQHSDQRP</sequence>
<dbReference type="eggNOG" id="COG1075">
    <property type="taxonomic scope" value="Bacteria"/>
</dbReference>
<dbReference type="PATRIC" id="fig|1230338.3.peg.46"/>
<dbReference type="EMBL" id="ANIN01000001">
    <property type="protein sequence ID" value="ELA08794.1"/>
    <property type="molecule type" value="Genomic_DNA"/>
</dbReference>
<reference evidence="2 3" key="1">
    <citation type="journal article" date="2013" name="Genome Announc.">
        <title>Genome Sequence of Moraxella macacae 0408225, a Novel Bacterial Species Isolated from a Cynomolgus Macaque with Epistaxis.</title>
        <authorList>
            <person name="Ladner J.T."/>
            <person name="Whitehouse C.A."/>
            <person name="Koroleva G.I."/>
            <person name="Palacios G.F."/>
        </authorList>
    </citation>
    <scope>NUCLEOTIDE SEQUENCE [LARGE SCALE GENOMIC DNA]</scope>
    <source>
        <strain evidence="2 3">0408225</strain>
    </source>
</reference>
<name>L2F6T7_9GAMM</name>
<dbReference type="STRING" id="1230338.MOMA_00240"/>
<protein>
    <recommendedName>
        <fullName evidence="4">AB hydrolase-1 domain-containing protein</fullName>
    </recommendedName>
</protein>
<accession>L2F6T7</accession>
<dbReference type="AlphaFoldDB" id="L2F6T7"/>
<evidence type="ECO:0000256" key="1">
    <source>
        <dbReference type="SAM" id="MobiDB-lite"/>
    </source>
</evidence>
<dbReference type="InterPro" id="IPR029058">
    <property type="entry name" value="AB_hydrolase_fold"/>
</dbReference>
<dbReference type="Proteomes" id="UP000023795">
    <property type="component" value="Unassembled WGS sequence"/>
</dbReference>
<evidence type="ECO:0000313" key="3">
    <source>
        <dbReference type="Proteomes" id="UP000023795"/>
    </source>
</evidence>
<dbReference type="Gene3D" id="3.40.50.1820">
    <property type="entry name" value="alpha/beta hydrolase"/>
    <property type="match status" value="1"/>
</dbReference>
<dbReference type="SUPFAM" id="SSF53474">
    <property type="entry name" value="alpha/beta-Hydrolases"/>
    <property type="match status" value="1"/>
</dbReference>
<feature type="region of interest" description="Disordered" evidence="1">
    <location>
        <begin position="141"/>
        <end position="162"/>
    </location>
</feature>
<dbReference type="RefSeq" id="WP_009501170.1">
    <property type="nucleotide sequence ID" value="NZ_ANIN01000001.1"/>
</dbReference>
<feature type="compositionally biased region" description="Low complexity" evidence="1">
    <location>
        <begin position="148"/>
        <end position="161"/>
    </location>
</feature>
<evidence type="ECO:0000313" key="2">
    <source>
        <dbReference type="EMBL" id="ELA08794.1"/>
    </source>
</evidence>
<comment type="caution">
    <text evidence="2">The sequence shown here is derived from an EMBL/GenBank/DDBJ whole genome shotgun (WGS) entry which is preliminary data.</text>
</comment>
<gene>
    <name evidence="2" type="ORF">MOMA_00240</name>
</gene>
<evidence type="ECO:0008006" key="4">
    <source>
        <dbReference type="Google" id="ProtNLM"/>
    </source>
</evidence>